<dbReference type="InterPro" id="IPR028362">
    <property type="entry name" value="AlgI"/>
</dbReference>
<dbReference type="InterPro" id="IPR024194">
    <property type="entry name" value="Ac/AlaTfrase_AlgI/DltB"/>
</dbReference>
<dbReference type="PIRSF" id="PIRSF500217">
    <property type="entry name" value="AlgI"/>
    <property type="match status" value="1"/>
</dbReference>
<feature type="transmembrane region" description="Helical" evidence="8">
    <location>
        <begin position="439"/>
        <end position="457"/>
    </location>
</feature>
<keyword evidence="3 7" id="KW-1003">Cell membrane</keyword>
<keyword evidence="7 9" id="KW-0012">Acyltransferase</keyword>
<keyword evidence="10" id="KW-1185">Reference proteome</keyword>
<evidence type="ECO:0000256" key="8">
    <source>
        <dbReference type="SAM" id="Phobius"/>
    </source>
</evidence>
<sequence length="563" mass="64556">MELYSLEFALFMVALLAVYYGVEKIFNQSKYKEGYQWIVLTVANMIFYGLCGFTNLIYIFTTSVTTFAAGLYMSKRTERNALDKKALKNDETKSKDEIKEAKAKLKAKYMFDKRVALVIVLLINFGILAYLKYWSSIYEFFNGLGAKTVAETIEESVTESGNTIFSASSVVIPLGISFYTFQSVSYLIDMYNGKYKAENNFFKYLNFVSFFPQLLQGPINRYDQLGNQLNGRHKLDLDNIHRGILRMCYGFFKKYAIADMVSPIIIAAFRNIDSKTPGSIIVFTILLYSIEQYCDFSGGIDMVMGASKMLGIDMMENFRQPYFSKSLGEFWRRWHISLGAWMRDYIFYPVALTKPMQSLSKACKKLKNKNLATHLSRTLPACLANLLVFFIVGLWHGAASHFIIWGIYNGLVIALSDLFSPVFDKMVAVLHINRENKFYKAFAIVRTFIVVNIGWYFDVLVNPSYSLLCLRNTFTYFHPERFLRRLKDCAVYEQNLCLNLAFIGCIVVLIISILKERGIDPTEKLMKSPIPFRIVLYSTLIIMMLISFGLSSASSGSFMYANY</sequence>
<feature type="transmembrane region" description="Helical" evidence="8">
    <location>
        <begin position="115"/>
        <end position="134"/>
    </location>
</feature>
<feature type="transmembrane region" description="Helical" evidence="8">
    <location>
        <begin position="6"/>
        <end position="22"/>
    </location>
</feature>
<comment type="similarity">
    <text evidence="2 7">Belongs to the membrane-bound acyltransferase family.</text>
</comment>
<dbReference type="OrthoDB" id="9805788at2"/>
<dbReference type="PIRSF" id="PIRSF016636">
    <property type="entry name" value="AlgI_DltB"/>
    <property type="match status" value="1"/>
</dbReference>
<dbReference type="RefSeq" id="WP_074520421.1">
    <property type="nucleotide sequence ID" value="NZ_FNHZ01000001.1"/>
</dbReference>
<dbReference type="AlphaFoldDB" id="A0A1G9STS4"/>
<reference evidence="10" key="1">
    <citation type="submission" date="2016-10" db="EMBL/GenBank/DDBJ databases">
        <authorList>
            <person name="Varghese N."/>
            <person name="Submissions S."/>
        </authorList>
    </citation>
    <scope>NUCLEOTIDE SEQUENCE [LARGE SCALE GENOMIC DNA]</scope>
    <source>
        <strain evidence="10">M83</strain>
    </source>
</reference>
<dbReference type="InterPro" id="IPR004299">
    <property type="entry name" value="MBOAT_fam"/>
</dbReference>
<protein>
    <submittedName>
        <fullName evidence="9">MBOAT, membrane-bound O-acyltransferase family</fullName>
    </submittedName>
</protein>
<feature type="transmembrane region" description="Helical" evidence="8">
    <location>
        <begin position="34"/>
        <end position="50"/>
    </location>
</feature>
<evidence type="ECO:0000256" key="7">
    <source>
        <dbReference type="PIRNR" id="PIRNR016636"/>
    </source>
</evidence>
<keyword evidence="7 9" id="KW-0808">Transferase</keyword>
<evidence type="ECO:0000256" key="5">
    <source>
        <dbReference type="ARBA" id="ARBA00022989"/>
    </source>
</evidence>
<evidence type="ECO:0000256" key="4">
    <source>
        <dbReference type="ARBA" id="ARBA00022692"/>
    </source>
</evidence>
<evidence type="ECO:0000256" key="3">
    <source>
        <dbReference type="ARBA" id="ARBA00022475"/>
    </source>
</evidence>
<proteinExistence type="inferred from homology"/>
<evidence type="ECO:0000256" key="1">
    <source>
        <dbReference type="ARBA" id="ARBA00004651"/>
    </source>
</evidence>
<keyword evidence="6 7" id="KW-0472">Membrane</keyword>
<keyword evidence="4 8" id="KW-0812">Transmembrane</keyword>
<comment type="subcellular location">
    <subcellularLocation>
        <location evidence="1">Cell membrane</location>
        <topology evidence="1">Multi-pass membrane protein</topology>
    </subcellularLocation>
</comment>
<evidence type="ECO:0000313" key="9">
    <source>
        <dbReference type="EMBL" id="SDM38848.1"/>
    </source>
</evidence>
<evidence type="ECO:0000313" key="10">
    <source>
        <dbReference type="Proteomes" id="UP000187651"/>
    </source>
</evidence>
<accession>A0A1G9STS4</accession>
<dbReference type="PANTHER" id="PTHR13285:SF18">
    <property type="entry name" value="PROTEIN-CYSTEINE N-PALMITOYLTRANSFERASE RASP"/>
    <property type="match status" value="1"/>
</dbReference>
<feature type="transmembrane region" description="Helical" evidence="8">
    <location>
        <begin position="164"/>
        <end position="188"/>
    </location>
</feature>
<evidence type="ECO:0000256" key="2">
    <source>
        <dbReference type="ARBA" id="ARBA00010323"/>
    </source>
</evidence>
<name>A0A1G9STS4_9FIRM</name>
<dbReference type="GO" id="GO:0042121">
    <property type="term" value="P:alginic acid biosynthetic process"/>
    <property type="evidence" value="ECO:0007669"/>
    <property type="project" value="InterPro"/>
</dbReference>
<feature type="transmembrane region" description="Helical" evidence="8">
    <location>
        <begin position="534"/>
        <end position="553"/>
    </location>
</feature>
<feature type="transmembrane region" description="Helical" evidence="8">
    <location>
        <begin position="496"/>
        <end position="514"/>
    </location>
</feature>
<dbReference type="Pfam" id="PF03062">
    <property type="entry name" value="MBOAT"/>
    <property type="match status" value="1"/>
</dbReference>
<gene>
    <name evidence="9" type="ORF">SAMN05216544_0088</name>
</gene>
<dbReference type="GO" id="GO:0016746">
    <property type="term" value="F:acyltransferase activity"/>
    <property type="evidence" value="ECO:0007669"/>
    <property type="project" value="UniProtKB-KW"/>
</dbReference>
<feature type="transmembrane region" description="Helical" evidence="8">
    <location>
        <begin position="375"/>
        <end position="396"/>
    </location>
</feature>
<feature type="transmembrane region" description="Helical" evidence="8">
    <location>
        <begin position="402"/>
        <end position="419"/>
    </location>
</feature>
<dbReference type="PANTHER" id="PTHR13285">
    <property type="entry name" value="ACYLTRANSFERASE"/>
    <property type="match status" value="1"/>
</dbReference>
<evidence type="ECO:0000256" key="6">
    <source>
        <dbReference type="ARBA" id="ARBA00023136"/>
    </source>
</evidence>
<organism evidence="9 10">
    <name type="scientific">Lachnospira pectinoschiza</name>
    <dbReference type="NCBI Taxonomy" id="28052"/>
    <lineage>
        <taxon>Bacteria</taxon>
        <taxon>Bacillati</taxon>
        <taxon>Bacillota</taxon>
        <taxon>Clostridia</taxon>
        <taxon>Lachnospirales</taxon>
        <taxon>Lachnospiraceae</taxon>
        <taxon>Lachnospira</taxon>
    </lineage>
</organism>
<dbReference type="GO" id="GO:0005886">
    <property type="term" value="C:plasma membrane"/>
    <property type="evidence" value="ECO:0007669"/>
    <property type="project" value="UniProtKB-SubCell"/>
</dbReference>
<dbReference type="EMBL" id="FNHZ01000001">
    <property type="protein sequence ID" value="SDM38848.1"/>
    <property type="molecule type" value="Genomic_DNA"/>
</dbReference>
<dbReference type="Proteomes" id="UP000187651">
    <property type="component" value="Unassembled WGS sequence"/>
</dbReference>
<keyword evidence="5 8" id="KW-1133">Transmembrane helix</keyword>
<dbReference type="InterPro" id="IPR051085">
    <property type="entry name" value="MB_O-acyltransferase"/>
</dbReference>